<keyword evidence="5 11" id="KW-1133">Transmembrane helix</keyword>
<evidence type="ECO:0000256" key="10">
    <source>
        <dbReference type="SAM" id="MobiDB-lite"/>
    </source>
</evidence>
<keyword evidence="2 11" id="KW-0812">Transmembrane</keyword>
<comment type="caution">
    <text evidence="9">Lacks conserved residue(s) required for the propagation of feature annotation.</text>
</comment>
<accession>A0AAN9Y433</accession>
<dbReference type="Gene3D" id="3.10.100.10">
    <property type="entry name" value="Mannose-Binding Protein A, subunit A"/>
    <property type="match status" value="1"/>
</dbReference>
<evidence type="ECO:0000256" key="4">
    <source>
        <dbReference type="ARBA" id="ARBA00022737"/>
    </source>
</evidence>
<dbReference type="Gene3D" id="2.60.120.290">
    <property type="entry name" value="Spermadhesin, CUB domain"/>
    <property type="match status" value="1"/>
</dbReference>
<evidence type="ECO:0000256" key="6">
    <source>
        <dbReference type="ARBA" id="ARBA00023136"/>
    </source>
</evidence>
<dbReference type="PROSITE" id="PS50287">
    <property type="entry name" value="SRCR_2"/>
    <property type="match status" value="3"/>
</dbReference>
<gene>
    <name evidence="13" type="ORF">V9T40_002824</name>
</gene>
<dbReference type="InterPro" id="IPR053243">
    <property type="entry name" value="SJ_maturation_regulator"/>
</dbReference>
<name>A0AAN9Y433_9HEMI</name>
<comment type="subcellular location">
    <subcellularLocation>
        <location evidence="1">Membrane</location>
        <topology evidence="1">Single-pass membrane protein</topology>
    </subcellularLocation>
</comment>
<dbReference type="EMBL" id="JBBCAQ010000022">
    <property type="protein sequence ID" value="KAK7591211.1"/>
    <property type="molecule type" value="Genomic_DNA"/>
</dbReference>
<keyword evidence="4" id="KW-0677">Repeat</keyword>
<dbReference type="InterPro" id="IPR012334">
    <property type="entry name" value="Pectin_lyas_fold"/>
</dbReference>
<dbReference type="GO" id="GO:0016020">
    <property type="term" value="C:membrane"/>
    <property type="evidence" value="ECO:0007669"/>
    <property type="project" value="UniProtKB-SubCell"/>
</dbReference>
<keyword evidence="6 11" id="KW-0472">Membrane</keyword>
<dbReference type="GO" id="GO:0045217">
    <property type="term" value="P:cell-cell junction maintenance"/>
    <property type="evidence" value="ECO:0007669"/>
    <property type="project" value="TreeGrafter"/>
</dbReference>
<evidence type="ECO:0000256" key="9">
    <source>
        <dbReference type="PROSITE-ProRule" id="PRU00196"/>
    </source>
</evidence>
<feature type="disulfide bond" evidence="9">
    <location>
        <begin position="988"/>
        <end position="998"/>
    </location>
</feature>
<keyword evidence="7 9" id="KW-1015">Disulfide bond</keyword>
<evidence type="ECO:0000256" key="1">
    <source>
        <dbReference type="ARBA" id="ARBA00004167"/>
    </source>
</evidence>
<evidence type="ECO:0000256" key="7">
    <source>
        <dbReference type="ARBA" id="ARBA00023157"/>
    </source>
</evidence>
<proteinExistence type="predicted"/>
<evidence type="ECO:0000259" key="12">
    <source>
        <dbReference type="PROSITE" id="PS50287"/>
    </source>
</evidence>
<dbReference type="SMART" id="SM00202">
    <property type="entry name" value="SR"/>
    <property type="match status" value="3"/>
</dbReference>
<dbReference type="InterPro" id="IPR011050">
    <property type="entry name" value="Pectin_lyase_fold/virulence"/>
</dbReference>
<dbReference type="SUPFAM" id="SSF56436">
    <property type="entry name" value="C-type lectin-like"/>
    <property type="match status" value="1"/>
</dbReference>
<evidence type="ECO:0000313" key="13">
    <source>
        <dbReference type="EMBL" id="KAK7591211.1"/>
    </source>
</evidence>
<dbReference type="InterPro" id="IPR016186">
    <property type="entry name" value="C-type_lectin-like/link_sf"/>
</dbReference>
<feature type="region of interest" description="Disordered" evidence="10">
    <location>
        <begin position="2772"/>
        <end position="2794"/>
    </location>
</feature>
<dbReference type="FunFam" id="3.10.250.10:FF:000016">
    <property type="entry name" value="Scavenger receptor cysteine-rich protein type 12"/>
    <property type="match status" value="1"/>
</dbReference>
<feature type="region of interest" description="Disordered" evidence="10">
    <location>
        <begin position="2688"/>
        <end position="2710"/>
    </location>
</feature>
<sequence>MYHASGPVFVVIAGDANDRIVLTAATTHPESATARLLETWQQVRLTDGPNVHTGRFQIYHNDEWRSVCSNSRNWTKADLETVCRQMGFQGGRFWRWMDRETGISRPHLLLEKPNCQNGSASIFNCQWQSRQLGSGVCEYHPDLGIECDPYFEKQIVPSHWRGIHFKDAKFNRPAIHHNTLYVRKSLSQLIHVDINYAGSGRDYQVNSAVQVEGVPPLINSCVISFSAYNGINVTDPQAPVTLMNTTLTNNRGYGLYVNTSFGGAFLDNCTVEQNGADGIRFVHHEDTYIGADRISSTLDFCTVPITPTQTFPIIVNVEQSASSSVIKDCPKNFYTRHDQVLTLLFKHLRKSENGNAKIEIFDGYSSSDNLLAVINIQNNTRPQSVTTTGNNVFVRFTADARTEVFGTMTLVSSYGKWYDLSVVDSTVADNNGRGIAVENIQSQLNLKRTSVSNNKHVAGVHVLHGAAYVNISESRIAFNHGDGVNVSYAGGVRNVSDSFISSNKGFGVAVWLNLTSRRETFMREYWQEEVEYRYVAHSQETVLAYNEIFRNLESGIMVGNFCGNSFVNVSGNWFNNSVGHCVEIQSCWRNDHDRSRNLLTVLIGNNYFVENRKLAVKLTPLVNAEVVIEFNSFTKHTYGALLVRNGLNELLNRLFSKVTIKNNEFYENTGVYVVNIGLSPYSETQKLLFTWNYVKGNRIKEPFQSEAGTTKLIPRSKVAAPIVISSENTLIYRNIIENHESEYEIGSHLEDQSLIINCTYNWLGYTGEDQLQNRIFHRKDRYNLAKIEFYPYLLHSSNAATNVIRDSRTYIPNFTNPLTGKIGGEVDGWENLKTGDYFVERDINVRPGGKLTFDAGVTLKFPPGIGMMIAGKFEARGRGSKEIRLTLNEERNEVIGEFTNETATEYSTVINGPPVRLLGGRTPLEGRLQVLVNGKWGTVCNYGWTIESAALVCHQLGYVLNPNDWLLKYQDIPQAGILDPISLSNVKCADEDLDITKCRAERENEFEHSCSHDHDVGLRCHEPKWAGVRFGVLADRTNLQFLAIEHAGLLDYATNQLKPALQIDLNRHVLENIRLSDNIDDGLGVIYSDLYSLGVSNIIKNCEIKNNEGSGISIKQFGLKVAGSHIMKNKIAGIRHDPMISIKQQLEIAGWFKLGPADHNDAVTYAPIHLPRLDEHNVIDFTNEGDTKYIITERLHNSQQVNRTYTIKAKPHLVLGIQILNPIHNESTEQISIYDGHSTSSQIRVWDLRKDLMSFPTMSRTHGILLRYESGSNAMGNVIIIITSTTGKYDTRQNRAVYFDSFPTLLVTGTHIKENGFGIWNSYYNSYQSEFGDHYLRKSNETVCIVDCDISYNQHEVLLVQSNSLILDKSNMSETTIIINGTTISKNGRGIRHFSRDLRNSNNLFHWYMYKNVIDRNAGGGFEITLPYVWSYNENYTHSVVLENNTWTFNEDMAFILDGHYAQLNMTGNTFQNNTCKHGLISIRGMEKSMRVTRNVITNNRGVYMVEFKANSQSEIRGELRAVFFENLLKKNIPPSPETPTSLIVFDGIQRVRIRRNLMSNNGLAYALVAGVKTARIDSRLDISENWWGTIDHAKIKRQIFDFNDWNDHALAIFRPYLIEDDFDSSVSVSFETSSKVDVDNLSGCLKESLTLPRRDEPYVILSDLTVMPEVTLTIEPGVTLEFGPRVGLLVLGTLIAIGRPDDKIVMKPYTVQSQFSAAKLKRSPIPKRTVRLCIENNCTESGRKKINEGFLEFWNTTTLQWVPLCDETFFEQNARVVCRQLGLGNLNAWVSRGRRYEFLPNALTRIWSWPEPLQCAGEEETLDDCPERLNEQLLRNERRVCNWDSNFVFIHCGDADSVEETLPYWGGIRLTNGEFEWNNYKDRIHDPVTHESVRHTESILEDVEVIGAGVLHYQKSPAILAVFKSPAITRVNVTQSASSGISLISPGHDVKLLSNRVEKCLDTGISIAAITGEGRENTESSFTPTQKVDIPYNTFGMLDMCDPLKEIYLQERILLYYKYSNNPVSCIKIFHSDYRIKSFGIRFLQLNLFNESDTLTLYDGSIYNVSSPIVSVITSESKAKKQFLTTNGTSLSVKMVVSGAAQYYGFIAEVVTLPISAITFNRDLLHNVSYSVLKDNWAGALFYVSVGEVNPRLTMEWNQITNNCRKLWGNFTSCDSAVTLDLQNTQNLHFRNNLVRRNIGGLWIKADSIGSATSLKAMIHNNLFADNEVKSVLKVEGRRSSPYQDVVIYRNYFAKNFDRYENVIVLNQVMSNFTFNFIQNNYGSHILEVSGFDGVRLPIFQTTSHNGFYWNMALERDSKSTILAGTAGQHYIDNIFSNPENDYEIITVNTSFIYMWRTSIDARYNYWGYNETYAVGGRIHDHQDNYRLMEVDFLPYHMVNDSLLDGKCPPAWNLVGDTCYIYIGAPMGFFAARDFCLSVNASMPYFTTSYAELFRFLKLQQEYFMYYDRVWVQNINRINKCTAFYYSNTEEFECDYPLPFICEMDPKVSINVLSWTNDVLTIAVFSSVMVLFLLLALVLALWYSKSKHRHVERLQRRNSIRQSLNSLRSLSSSQTAFNEFGYKRKGLSQSQTTNLSLSRTSDYKKMNGSLDSMDKSQFNSSLEEDTQSYDIYEAHNPNAAAVSAEHAKNNYVDLAYQNHGYRTNSSFASRDDDTWRSSSYANNCSTLPLSSGLGADDSTPTVSSRQDYQRENEYHEYYERPKSSATLLETNFDLKPTVMAHPPVRSKSETLLETNFDYMLPTQDAKYSVPSAGESSFAATAAKSKSQPLETAM</sequence>
<evidence type="ECO:0000256" key="5">
    <source>
        <dbReference type="ARBA" id="ARBA00022989"/>
    </source>
</evidence>
<dbReference type="InterPro" id="IPR006626">
    <property type="entry name" value="PbH1"/>
</dbReference>
<keyword evidence="3" id="KW-0732">Signal</keyword>
<protein>
    <recommendedName>
        <fullName evidence="12">SRCR domain-containing protein</fullName>
    </recommendedName>
</protein>
<feature type="disulfide bond" evidence="9">
    <location>
        <begin position="115"/>
        <end position="125"/>
    </location>
</feature>
<dbReference type="Gene3D" id="3.10.250.10">
    <property type="entry name" value="SRCR-like domain"/>
    <property type="match status" value="3"/>
</dbReference>
<dbReference type="PANTHER" id="PTHR47653">
    <property type="entry name" value="PROTEIN BARK BEETLE"/>
    <property type="match status" value="1"/>
</dbReference>
<dbReference type="SUPFAM" id="SSF56487">
    <property type="entry name" value="SRCR-like"/>
    <property type="match status" value="3"/>
</dbReference>
<dbReference type="PRINTS" id="PR00258">
    <property type="entry name" value="SPERACTRCPTR"/>
</dbReference>
<dbReference type="Gene3D" id="2.160.20.10">
    <property type="entry name" value="Single-stranded right-handed beta-helix, Pectin lyase-like"/>
    <property type="match status" value="1"/>
</dbReference>
<dbReference type="InterPro" id="IPR036772">
    <property type="entry name" value="SRCR-like_dom_sf"/>
</dbReference>
<feature type="domain" description="SRCR" evidence="12">
    <location>
        <begin position="915"/>
        <end position="1021"/>
    </location>
</feature>
<feature type="disulfide bond" evidence="9">
    <location>
        <begin position="1816"/>
        <end position="1826"/>
    </location>
</feature>
<feature type="domain" description="SRCR" evidence="12">
    <location>
        <begin position="1731"/>
        <end position="1854"/>
    </location>
</feature>
<feature type="compositionally biased region" description="Low complexity" evidence="10">
    <location>
        <begin position="2776"/>
        <end position="2787"/>
    </location>
</feature>
<dbReference type="Pfam" id="PF13229">
    <property type="entry name" value="Beta_helix"/>
    <property type="match status" value="1"/>
</dbReference>
<dbReference type="InterPro" id="IPR016187">
    <property type="entry name" value="CTDL_fold"/>
</dbReference>
<keyword evidence="8" id="KW-0325">Glycoprotein</keyword>
<dbReference type="Proteomes" id="UP001367676">
    <property type="component" value="Unassembled WGS sequence"/>
</dbReference>
<dbReference type="PROSITE" id="PS00420">
    <property type="entry name" value="SRCR_1"/>
    <property type="match status" value="1"/>
</dbReference>
<dbReference type="InterPro" id="IPR001190">
    <property type="entry name" value="SRCR"/>
</dbReference>
<feature type="domain" description="SRCR" evidence="12">
    <location>
        <begin position="43"/>
        <end position="148"/>
    </location>
</feature>
<organism evidence="13 14">
    <name type="scientific">Parthenolecanium corni</name>
    <dbReference type="NCBI Taxonomy" id="536013"/>
    <lineage>
        <taxon>Eukaryota</taxon>
        <taxon>Metazoa</taxon>
        <taxon>Ecdysozoa</taxon>
        <taxon>Arthropoda</taxon>
        <taxon>Hexapoda</taxon>
        <taxon>Insecta</taxon>
        <taxon>Pterygota</taxon>
        <taxon>Neoptera</taxon>
        <taxon>Paraneoptera</taxon>
        <taxon>Hemiptera</taxon>
        <taxon>Sternorrhyncha</taxon>
        <taxon>Coccoidea</taxon>
        <taxon>Coccidae</taxon>
        <taxon>Parthenolecanium</taxon>
    </lineage>
</organism>
<dbReference type="CDD" id="cd00037">
    <property type="entry name" value="CLECT"/>
    <property type="match status" value="1"/>
</dbReference>
<dbReference type="SMART" id="SM00710">
    <property type="entry name" value="PbH1"/>
    <property type="match status" value="17"/>
</dbReference>
<dbReference type="InterPro" id="IPR039448">
    <property type="entry name" value="Beta_helix"/>
</dbReference>
<comment type="caution">
    <text evidence="13">The sequence shown here is derived from an EMBL/GenBank/DDBJ whole genome shotgun (WGS) entry which is preliminary data.</text>
</comment>
<evidence type="ECO:0000256" key="8">
    <source>
        <dbReference type="ARBA" id="ARBA00023180"/>
    </source>
</evidence>
<evidence type="ECO:0000256" key="11">
    <source>
        <dbReference type="SAM" id="Phobius"/>
    </source>
</evidence>
<evidence type="ECO:0000256" key="3">
    <source>
        <dbReference type="ARBA" id="ARBA00022729"/>
    </source>
</evidence>
<keyword evidence="14" id="KW-1185">Reference proteome</keyword>
<dbReference type="SUPFAM" id="SSF51126">
    <property type="entry name" value="Pectin lyase-like"/>
    <property type="match status" value="3"/>
</dbReference>
<reference evidence="13 14" key="1">
    <citation type="submission" date="2024-03" db="EMBL/GenBank/DDBJ databases">
        <title>Adaptation during the transition from Ophiocordyceps entomopathogen to insect associate is accompanied by gene loss and intensified selection.</title>
        <authorList>
            <person name="Ward C.M."/>
            <person name="Onetto C.A."/>
            <person name="Borneman A.R."/>
        </authorList>
    </citation>
    <scope>NUCLEOTIDE SEQUENCE [LARGE SCALE GENOMIC DNA]</scope>
    <source>
        <strain evidence="13">AWRI1</strain>
        <tissue evidence="13">Single Adult Female</tissue>
    </source>
</reference>
<evidence type="ECO:0000313" key="14">
    <source>
        <dbReference type="Proteomes" id="UP001367676"/>
    </source>
</evidence>
<dbReference type="InterPro" id="IPR035914">
    <property type="entry name" value="Sperma_CUB_dom_sf"/>
</dbReference>
<feature type="transmembrane region" description="Helical" evidence="11">
    <location>
        <begin position="2520"/>
        <end position="2544"/>
    </location>
</feature>
<dbReference type="Pfam" id="PF00530">
    <property type="entry name" value="SRCR"/>
    <property type="match status" value="3"/>
</dbReference>
<evidence type="ECO:0000256" key="2">
    <source>
        <dbReference type="ARBA" id="ARBA00022692"/>
    </source>
</evidence>
<dbReference type="PANTHER" id="PTHR47653:SF1">
    <property type="entry name" value="DELETED IN MALIGNANT BRAIN TUMORS 1 PROTEIN"/>
    <property type="match status" value="1"/>
</dbReference>